<dbReference type="AlphaFoldDB" id="A0A453QJF1"/>
<keyword evidence="3" id="KW-1185">Reference proteome</keyword>
<dbReference type="EnsemblPlants" id="AET7Gv20162700.1">
    <property type="protein sequence ID" value="AET7Gv20162700.1"/>
    <property type="gene ID" value="AET7Gv20162700"/>
</dbReference>
<accession>A0A453QJF1</accession>
<evidence type="ECO:0000256" key="1">
    <source>
        <dbReference type="SAM" id="MobiDB-lite"/>
    </source>
</evidence>
<proteinExistence type="predicted"/>
<evidence type="ECO:0000313" key="3">
    <source>
        <dbReference type="Proteomes" id="UP000015105"/>
    </source>
</evidence>
<reference evidence="3" key="2">
    <citation type="journal article" date="2017" name="Nat. Plants">
        <title>The Aegilops tauschii genome reveals multiple impacts of transposons.</title>
        <authorList>
            <person name="Zhao G."/>
            <person name="Zou C."/>
            <person name="Li K."/>
            <person name="Wang K."/>
            <person name="Li T."/>
            <person name="Gao L."/>
            <person name="Zhang X."/>
            <person name="Wang H."/>
            <person name="Yang Z."/>
            <person name="Liu X."/>
            <person name="Jiang W."/>
            <person name="Mao L."/>
            <person name="Kong X."/>
            <person name="Jiao Y."/>
            <person name="Jia J."/>
        </authorList>
    </citation>
    <scope>NUCLEOTIDE SEQUENCE [LARGE SCALE GENOMIC DNA]</scope>
    <source>
        <strain evidence="3">cv. AL8/78</strain>
    </source>
</reference>
<reference evidence="2" key="3">
    <citation type="journal article" date="2017" name="Nature">
        <title>Genome sequence of the progenitor of the wheat D genome Aegilops tauschii.</title>
        <authorList>
            <person name="Luo M.C."/>
            <person name="Gu Y.Q."/>
            <person name="Puiu D."/>
            <person name="Wang H."/>
            <person name="Twardziok S.O."/>
            <person name="Deal K.R."/>
            <person name="Huo N."/>
            <person name="Zhu T."/>
            <person name="Wang L."/>
            <person name="Wang Y."/>
            <person name="McGuire P.E."/>
            <person name="Liu S."/>
            <person name="Long H."/>
            <person name="Ramasamy R.K."/>
            <person name="Rodriguez J.C."/>
            <person name="Van S.L."/>
            <person name="Yuan L."/>
            <person name="Wang Z."/>
            <person name="Xia Z."/>
            <person name="Xiao L."/>
            <person name="Anderson O.D."/>
            <person name="Ouyang S."/>
            <person name="Liang Y."/>
            <person name="Zimin A.V."/>
            <person name="Pertea G."/>
            <person name="Qi P."/>
            <person name="Bennetzen J.L."/>
            <person name="Dai X."/>
            <person name="Dawson M.W."/>
            <person name="Muller H.G."/>
            <person name="Kugler K."/>
            <person name="Rivarola-Duarte L."/>
            <person name="Spannagl M."/>
            <person name="Mayer K.F.X."/>
            <person name="Lu F.H."/>
            <person name="Bevan M.W."/>
            <person name="Leroy P."/>
            <person name="Li P."/>
            <person name="You F.M."/>
            <person name="Sun Q."/>
            <person name="Liu Z."/>
            <person name="Lyons E."/>
            <person name="Wicker T."/>
            <person name="Salzberg S.L."/>
            <person name="Devos K.M."/>
            <person name="Dvorak J."/>
        </authorList>
    </citation>
    <scope>NUCLEOTIDE SEQUENCE [LARGE SCALE GENOMIC DNA]</scope>
    <source>
        <strain evidence="2">cv. AL8/78</strain>
    </source>
</reference>
<reference evidence="2" key="5">
    <citation type="journal article" date="2021" name="G3 (Bethesda)">
        <title>Aegilops tauschii genome assembly Aet v5.0 features greater sequence contiguity and improved annotation.</title>
        <authorList>
            <person name="Wang L."/>
            <person name="Zhu T."/>
            <person name="Rodriguez J.C."/>
            <person name="Deal K.R."/>
            <person name="Dubcovsky J."/>
            <person name="McGuire P.E."/>
            <person name="Lux T."/>
            <person name="Spannagl M."/>
            <person name="Mayer K.F.X."/>
            <person name="Baldrich P."/>
            <person name="Meyers B.C."/>
            <person name="Huo N."/>
            <person name="Gu Y.Q."/>
            <person name="Zhou H."/>
            <person name="Devos K.M."/>
            <person name="Bennetzen J.L."/>
            <person name="Unver T."/>
            <person name="Budak H."/>
            <person name="Gulick P.J."/>
            <person name="Galiba G."/>
            <person name="Kalapos B."/>
            <person name="Nelson D.R."/>
            <person name="Li P."/>
            <person name="You F.M."/>
            <person name="Luo M.C."/>
            <person name="Dvorak J."/>
        </authorList>
    </citation>
    <scope>NUCLEOTIDE SEQUENCE [LARGE SCALE GENOMIC DNA]</scope>
    <source>
        <strain evidence="2">cv. AL8/78</strain>
    </source>
</reference>
<organism evidence="2 3">
    <name type="scientific">Aegilops tauschii subsp. strangulata</name>
    <name type="common">Goatgrass</name>
    <dbReference type="NCBI Taxonomy" id="200361"/>
    <lineage>
        <taxon>Eukaryota</taxon>
        <taxon>Viridiplantae</taxon>
        <taxon>Streptophyta</taxon>
        <taxon>Embryophyta</taxon>
        <taxon>Tracheophyta</taxon>
        <taxon>Spermatophyta</taxon>
        <taxon>Magnoliopsida</taxon>
        <taxon>Liliopsida</taxon>
        <taxon>Poales</taxon>
        <taxon>Poaceae</taxon>
        <taxon>BOP clade</taxon>
        <taxon>Pooideae</taxon>
        <taxon>Triticodae</taxon>
        <taxon>Triticeae</taxon>
        <taxon>Triticinae</taxon>
        <taxon>Aegilops</taxon>
    </lineage>
</organism>
<name>A0A453QJF1_AEGTS</name>
<reference evidence="2" key="4">
    <citation type="submission" date="2019-03" db="UniProtKB">
        <authorList>
            <consortium name="EnsemblPlants"/>
        </authorList>
    </citation>
    <scope>IDENTIFICATION</scope>
</reference>
<sequence length="127" mass="13323">WIMYQGFGASISGRLPALVSPLTLLAEGRPSIFLPAWSLEGRQFISGLESPASSDGSGWSGCGDPGAPSGSVPGGDGIGSVPELIRTRLRFLFPVRGPPCKNQGPSCSFRLCLGRVVICFVLSPFKN</sequence>
<feature type="region of interest" description="Disordered" evidence="1">
    <location>
        <begin position="49"/>
        <end position="81"/>
    </location>
</feature>
<protein>
    <submittedName>
        <fullName evidence="2">Uncharacterized protein</fullName>
    </submittedName>
</protein>
<dbReference type="Proteomes" id="UP000015105">
    <property type="component" value="Chromosome 7D"/>
</dbReference>
<reference evidence="3" key="1">
    <citation type="journal article" date="2014" name="Science">
        <title>Ancient hybridizations among the ancestral genomes of bread wheat.</title>
        <authorList>
            <consortium name="International Wheat Genome Sequencing Consortium,"/>
            <person name="Marcussen T."/>
            <person name="Sandve S.R."/>
            <person name="Heier L."/>
            <person name="Spannagl M."/>
            <person name="Pfeifer M."/>
            <person name="Jakobsen K.S."/>
            <person name="Wulff B.B."/>
            <person name="Steuernagel B."/>
            <person name="Mayer K.F."/>
            <person name="Olsen O.A."/>
        </authorList>
    </citation>
    <scope>NUCLEOTIDE SEQUENCE [LARGE SCALE GENOMIC DNA]</scope>
    <source>
        <strain evidence="3">cv. AL8/78</strain>
    </source>
</reference>
<dbReference type="Gramene" id="AET7Gv20162700.1">
    <property type="protein sequence ID" value="AET7Gv20162700.1"/>
    <property type="gene ID" value="AET7Gv20162700"/>
</dbReference>
<evidence type="ECO:0000313" key="2">
    <source>
        <dbReference type="EnsemblPlants" id="AET7Gv20162700.1"/>
    </source>
</evidence>